<reference evidence="5 6" key="1">
    <citation type="journal article" date="2015" name="Genome Announc.">
        <title>Complete Genome Sequencing of Stenotrophomonas acidaminiphila ZAC14D2_NAIMI4_2, a Multidrug-Resistant Strain Isolated from Sediments of a Polluted River in Mexico, Uncovers New Antibiotic Resistance Genes and a Novel Class-II Lasso Peptide Biosynthesis Gene Cluster.</title>
        <authorList>
            <person name="Vinuesa P."/>
            <person name="Ochoa-Sanchez L.E."/>
        </authorList>
    </citation>
    <scope>NUCLEOTIDE SEQUENCE [LARGE SCALE GENOMIC DNA]</scope>
    <source>
        <strain evidence="5 6">ZAC14D2_NAIMI4_2</strain>
    </source>
</reference>
<dbReference type="Gene3D" id="1.10.490.10">
    <property type="entry name" value="Globins"/>
    <property type="match status" value="1"/>
</dbReference>
<keyword evidence="6" id="KW-1185">Reference proteome</keyword>
<protein>
    <submittedName>
        <fullName evidence="5">Group 3 hemoglobin</fullName>
    </submittedName>
</protein>
<organism evidence="5 6">
    <name type="scientific">Stenotrophomonas acidaminiphila</name>
    <dbReference type="NCBI Taxonomy" id="128780"/>
    <lineage>
        <taxon>Bacteria</taxon>
        <taxon>Pseudomonadati</taxon>
        <taxon>Pseudomonadota</taxon>
        <taxon>Gammaproteobacteria</taxon>
        <taxon>Lysobacterales</taxon>
        <taxon>Lysobacteraceae</taxon>
        <taxon>Stenotrophomonas</taxon>
    </lineage>
</organism>
<name>A0A0R0DWH8_9GAMM</name>
<dbReference type="PATRIC" id="fig|128780.6.peg.1448"/>
<dbReference type="SUPFAM" id="SSF46458">
    <property type="entry name" value="Globin-like"/>
    <property type="match status" value="1"/>
</dbReference>
<keyword evidence="1" id="KW-0813">Transport</keyword>
<dbReference type="InterPro" id="IPR012292">
    <property type="entry name" value="Globin/Proto"/>
</dbReference>
<keyword evidence="2" id="KW-0349">Heme</keyword>
<dbReference type="InterPro" id="IPR001486">
    <property type="entry name" value="Hemoglobin_trunc"/>
</dbReference>
<dbReference type="OrthoDB" id="25954at2"/>
<evidence type="ECO:0000313" key="5">
    <source>
        <dbReference type="EMBL" id="ALJ27838.1"/>
    </source>
</evidence>
<dbReference type="GO" id="GO:0046872">
    <property type="term" value="F:metal ion binding"/>
    <property type="evidence" value="ECO:0007669"/>
    <property type="project" value="UniProtKB-KW"/>
</dbReference>
<evidence type="ECO:0000256" key="1">
    <source>
        <dbReference type="ARBA" id="ARBA00022448"/>
    </source>
</evidence>
<evidence type="ECO:0000256" key="2">
    <source>
        <dbReference type="ARBA" id="ARBA00022617"/>
    </source>
</evidence>
<dbReference type="InterPro" id="IPR009050">
    <property type="entry name" value="Globin-like_sf"/>
</dbReference>
<dbReference type="Pfam" id="PF01152">
    <property type="entry name" value="Bac_globin"/>
    <property type="match status" value="1"/>
</dbReference>
<dbReference type="GO" id="GO:0020037">
    <property type="term" value="F:heme binding"/>
    <property type="evidence" value="ECO:0007669"/>
    <property type="project" value="InterPro"/>
</dbReference>
<evidence type="ECO:0000313" key="6">
    <source>
        <dbReference type="Proteomes" id="UP000061010"/>
    </source>
</evidence>
<dbReference type="GO" id="GO:0019825">
    <property type="term" value="F:oxygen binding"/>
    <property type="evidence" value="ECO:0007669"/>
    <property type="project" value="InterPro"/>
</dbReference>
<dbReference type="EMBL" id="CP012900">
    <property type="protein sequence ID" value="ALJ27838.1"/>
    <property type="molecule type" value="Genomic_DNA"/>
</dbReference>
<dbReference type="AlphaFoldDB" id="A0A0R0DWH8"/>
<keyword evidence="3" id="KW-0479">Metal-binding</keyword>
<proteinExistence type="predicted"/>
<gene>
    <name evidence="5" type="primary">ctb</name>
    <name evidence="5" type="ORF">AOT14_14380</name>
</gene>
<dbReference type="Proteomes" id="UP000061010">
    <property type="component" value="Chromosome"/>
</dbReference>
<dbReference type="CDD" id="cd08916">
    <property type="entry name" value="TrHb3_P"/>
    <property type="match status" value="1"/>
</dbReference>
<accession>A0A0R0DWH8</accession>
<evidence type="ECO:0000256" key="4">
    <source>
        <dbReference type="ARBA" id="ARBA00023004"/>
    </source>
</evidence>
<dbReference type="KEGG" id="sacz:AOT14_14380"/>
<keyword evidence="4" id="KW-0408">Iron</keyword>
<sequence length="138" mass="16480">MNDERLPQPAADLCSEEEIDRLVRRFYGRVRQDDLLGPVFEAHVDDWEAHMRHLVDFWSALLRGTRRFQGAPMQKHMVIDELREELFERWLQLFRQTTAELGNVPMQRLADDAAERIAGNFWRRFQMSRWPTLTVLDP</sequence>
<evidence type="ECO:0000256" key="3">
    <source>
        <dbReference type="ARBA" id="ARBA00022723"/>
    </source>
</evidence>
<dbReference type="RefSeq" id="WP_054664697.1">
    <property type="nucleotide sequence ID" value="NZ_CP043570.1"/>
</dbReference>